<dbReference type="Proteomes" id="UP000298327">
    <property type="component" value="Unassembled WGS sequence"/>
</dbReference>
<dbReference type="PANTHER" id="PTHR38705">
    <property type="entry name" value="PROTEIN RDS1"/>
    <property type="match status" value="1"/>
</dbReference>
<feature type="region of interest" description="Disordered" evidence="1">
    <location>
        <begin position="72"/>
        <end position="142"/>
    </location>
</feature>
<dbReference type="EMBL" id="SEOQ01000186">
    <property type="protein sequence ID" value="TFY67594.1"/>
    <property type="molecule type" value="Genomic_DNA"/>
</dbReference>
<feature type="region of interest" description="Disordered" evidence="1">
    <location>
        <begin position="189"/>
        <end position="218"/>
    </location>
</feature>
<dbReference type="InterPro" id="IPR039254">
    <property type="entry name" value="Rds1"/>
</dbReference>
<dbReference type="Pfam" id="PF13668">
    <property type="entry name" value="Ferritin_2"/>
    <property type="match status" value="1"/>
</dbReference>
<dbReference type="STRING" id="205917.A0A4Y9YZ06"/>
<organism evidence="3 4">
    <name type="scientific">Dentipellis fragilis</name>
    <dbReference type="NCBI Taxonomy" id="205917"/>
    <lineage>
        <taxon>Eukaryota</taxon>
        <taxon>Fungi</taxon>
        <taxon>Dikarya</taxon>
        <taxon>Basidiomycota</taxon>
        <taxon>Agaricomycotina</taxon>
        <taxon>Agaricomycetes</taxon>
        <taxon>Russulales</taxon>
        <taxon>Hericiaceae</taxon>
        <taxon>Dentipellis</taxon>
    </lineage>
</organism>
<evidence type="ECO:0000256" key="2">
    <source>
        <dbReference type="SAM" id="SignalP"/>
    </source>
</evidence>
<feature type="signal peptide" evidence="2">
    <location>
        <begin position="1"/>
        <end position="18"/>
    </location>
</feature>
<evidence type="ECO:0000313" key="3">
    <source>
        <dbReference type="EMBL" id="TFY67594.1"/>
    </source>
</evidence>
<feature type="region of interest" description="Disordered" evidence="1">
    <location>
        <begin position="368"/>
        <end position="399"/>
    </location>
</feature>
<gene>
    <name evidence="3" type="ORF">EVG20_g3893</name>
</gene>
<dbReference type="OrthoDB" id="2098436at2759"/>
<dbReference type="AlphaFoldDB" id="A0A4Y9YZ06"/>
<evidence type="ECO:0000256" key="1">
    <source>
        <dbReference type="SAM" id="MobiDB-lite"/>
    </source>
</evidence>
<name>A0A4Y9YZ06_9AGAM</name>
<comment type="caution">
    <text evidence="3">The sequence shown here is derived from an EMBL/GenBank/DDBJ whole genome shotgun (WGS) entry which is preliminary data.</text>
</comment>
<keyword evidence="2" id="KW-0732">Signal</keyword>
<sequence length="750" mass="76482">MLLQGIFNILASAAFVAALPGHHRRQDTTVVTTTTPVVTTATETATTEVTTTAPVTTTATETATATTEVTTTVSATATETATTSETTPPESSTAPPESSSTEATTSLTASAISVTTTSVSSLPVTSPSTTLTTETPVSSTLTTEIPTSITSVVTAPASITTTVSVSATGTESGSASVTSSVSEASVTSSASESSASEASTSSVSAASSSATGTESAATTTLTTTVPIVPSSTASISGTLTTSVPVVPSSVNVTSSPTPTITTSVPVVPSSVNVTSSPTPPITSGSVSVSGTFTTTIPVVPSSVNVTSSPTPTITSGSVSVSGTLTTTIPVVITGSVASEAPTTSGSVFVSGSITTTIPVAITSIPIPPPGSVPSPSSPLPPSSSVTTVSGITGTGTRGPGPTVSVSFAPSPTPVVGPAGGIGLNETPQYKPQSDYDVQSLNLALQQEILELSLFQFGLDRFNSSDFQTAGLGANDIALIQFLVAQQLDHVQLLQNILAPNVSEPCNYTFPLFTDARAFIDYSQKITRVGESGALGFLPHLNAQDVAQLLLQTVTVGSRQQTVFRQLEGLFPFPSAFTPVITQNMQWTLLAPIISTCPTGNPAIEWQSYPSLHIENNPFWPDIPLDNTTAPAITQNRTQVSFPGREVLLSWDSPGQQVGFNNSSTNSSAGPPQFVAWISELNITYTPLNNISGTTGSTEQPGGFVFDDGLFPVANDTIFILVTDAAPFVTPYNLSQIESHIVAGPAIYQAG</sequence>
<accession>A0A4Y9YZ06</accession>
<feature type="compositionally biased region" description="Pro residues" evidence="1">
    <location>
        <begin position="368"/>
        <end position="381"/>
    </location>
</feature>
<keyword evidence="4" id="KW-1185">Reference proteome</keyword>
<dbReference type="PANTHER" id="PTHR38705:SF1">
    <property type="entry name" value="PROTEIN RDS1"/>
    <property type="match status" value="1"/>
</dbReference>
<feature type="compositionally biased region" description="Low complexity" evidence="1">
    <location>
        <begin position="382"/>
        <end position="391"/>
    </location>
</feature>
<feature type="chain" id="PRO_5021278315" evidence="2">
    <location>
        <begin position="19"/>
        <end position="750"/>
    </location>
</feature>
<evidence type="ECO:0000313" key="4">
    <source>
        <dbReference type="Proteomes" id="UP000298327"/>
    </source>
</evidence>
<reference evidence="3 4" key="1">
    <citation type="submission" date="2019-02" db="EMBL/GenBank/DDBJ databases">
        <title>Genome sequencing of the rare red list fungi Dentipellis fragilis.</title>
        <authorList>
            <person name="Buettner E."/>
            <person name="Kellner H."/>
        </authorList>
    </citation>
    <scope>NUCLEOTIDE SEQUENCE [LARGE SCALE GENOMIC DNA]</scope>
    <source>
        <strain evidence="3 4">DSM 105465</strain>
    </source>
</reference>
<protein>
    <submittedName>
        <fullName evidence="3">Uncharacterized protein</fullName>
    </submittedName>
</protein>
<proteinExistence type="predicted"/>